<keyword evidence="2 5" id="KW-0479">Metal-binding</keyword>
<dbReference type="InterPro" id="IPR001128">
    <property type="entry name" value="Cyt_P450"/>
</dbReference>
<dbReference type="SUPFAM" id="SSF48264">
    <property type="entry name" value="Cytochrome P450"/>
    <property type="match status" value="1"/>
</dbReference>
<accession>A0AA88A542</accession>
<gene>
    <name evidence="7" type="ORF">TIFTF001_008549</name>
</gene>
<evidence type="ECO:0000256" key="5">
    <source>
        <dbReference type="PIRSR" id="PIRSR602401-1"/>
    </source>
</evidence>
<dbReference type="PANTHER" id="PTHR47950:SF14">
    <property type="entry name" value="CYTOCHROME P450 76A2-LIKE ISOFORM X1"/>
    <property type="match status" value="1"/>
</dbReference>
<feature type="binding site" description="axial binding residue" evidence="5">
    <location>
        <position position="445"/>
    </location>
    <ligand>
        <name>heme</name>
        <dbReference type="ChEBI" id="CHEBI:30413"/>
    </ligand>
    <ligandPart>
        <name>Fe</name>
        <dbReference type="ChEBI" id="CHEBI:18248"/>
    </ligandPart>
</feature>
<comment type="caution">
    <text evidence="7">The sequence shown here is derived from an EMBL/GenBank/DDBJ whole genome shotgun (WGS) entry which is preliminary data.</text>
</comment>
<comment type="cofactor">
    <cofactor evidence="5">
        <name>heme</name>
        <dbReference type="ChEBI" id="CHEBI:30413"/>
    </cofactor>
</comment>
<dbReference type="Proteomes" id="UP001187192">
    <property type="component" value="Unassembled WGS sequence"/>
</dbReference>
<evidence type="ECO:0000256" key="2">
    <source>
        <dbReference type="ARBA" id="ARBA00022723"/>
    </source>
</evidence>
<dbReference type="CDD" id="cd11073">
    <property type="entry name" value="CYP76-like"/>
    <property type="match status" value="1"/>
</dbReference>
<evidence type="ECO:0000313" key="8">
    <source>
        <dbReference type="Proteomes" id="UP001187192"/>
    </source>
</evidence>
<keyword evidence="6" id="KW-0503">Monooxygenase</keyword>
<organism evidence="7 8">
    <name type="scientific">Ficus carica</name>
    <name type="common">Common fig</name>
    <dbReference type="NCBI Taxonomy" id="3494"/>
    <lineage>
        <taxon>Eukaryota</taxon>
        <taxon>Viridiplantae</taxon>
        <taxon>Streptophyta</taxon>
        <taxon>Embryophyta</taxon>
        <taxon>Tracheophyta</taxon>
        <taxon>Spermatophyta</taxon>
        <taxon>Magnoliopsida</taxon>
        <taxon>eudicotyledons</taxon>
        <taxon>Gunneridae</taxon>
        <taxon>Pentapetalae</taxon>
        <taxon>rosids</taxon>
        <taxon>fabids</taxon>
        <taxon>Rosales</taxon>
        <taxon>Moraceae</taxon>
        <taxon>Ficeae</taxon>
        <taxon>Ficus</taxon>
    </lineage>
</organism>
<keyword evidence="8" id="KW-1185">Reference proteome</keyword>
<dbReference type="FunFam" id="1.10.630.10:FF:000007">
    <property type="entry name" value="Cytochrome P450 76C4"/>
    <property type="match status" value="1"/>
</dbReference>
<keyword evidence="3 6" id="KW-0560">Oxidoreductase</keyword>
<evidence type="ECO:0000256" key="3">
    <source>
        <dbReference type="ARBA" id="ARBA00023002"/>
    </source>
</evidence>
<evidence type="ECO:0000256" key="4">
    <source>
        <dbReference type="ARBA" id="ARBA00023004"/>
    </source>
</evidence>
<proteinExistence type="inferred from homology"/>
<dbReference type="GO" id="GO:0004497">
    <property type="term" value="F:monooxygenase activity"/>
    <property type="evidence" value="ECO:0007669"/>
    <property type="project" value="UniProtKB-KW"/>
</dbReference>
<dbReference type="EMBL" id="BTGU01000009">
    <property type="protein sequence ID" value="GMN39328.1"/>
    <property type="molecule type" value="Genomic_DNA"/>
</dbReference>
<evidence type="ECO:0000313" key="7">
    <source>
        <dbReference type="EMBL" id="GMN39328.1"/>
    </source>
</evidence>
<evidence type="ECO:0000256" key="6">
    <source>
        <dbReference type="RuleBase" id="RU000461"/>
    </source>
</evidence>
<dbReference type="PANTHER" id="PTHR47950">
    <property type="entry name" value="CYTOCHROME P450, FAMILY 76, SUBFAMILY C, POLYPEPTIDE 5-RELATED"/>
    <property type="match status" value="1"/>
</dbReference>
<comment type="similarity">
    <text evidence="1 6">Belongs to the cytochrome P450 family.</text>
</comment>
<name>A0AA88A542_FICCA</name>
<dbReference type="GO" id="GO:0020037">
    <property type="term" value="F:heme binding"/>
    <property type="evidence" value="ECO:0007669"/>
    <property type="project" value="InterPro"/>
</dbReference>
<keyword evidence="5 6" id="KW-0349">Heme</keyword>
<dbReference type="InterPro" id="IPR036396">
    <property type="entry name" value="Cyt_P450_sf"/>
</dbReference>
<dbReference type="Pfam" id="PF00067">
    <property type="entry name" value="p450"/>
    <property type="match status" value="1"/>
</dbReference>
<keyword evidence="4 5" id="KW-0408">Iron</keyword>
<dbReference type="GO" id="GO:0005506">
    <property type="term" value="F:iron ion binding"/>
    <property type="evidence" value="ECO:0007669"/>
    <property type="project" value="InterPro"/>
</dbReference>
<dbReference type="AlphaFoldDB" id="A0AA88A542"/>
<dbReference type="PRINTS" id="PR00385">
    <property type="entry name" value="P450"/>
</dbReference>
<protein>
    <recommendedName>
        <fullName evidence="9">Cytochrome P450</fullName>
    </recommendedName>
</protein>
<dbReference type="PROSITE" id="PS00086">
    <property type="entry name" value="CYTOCHROME_P450"/>
    <property type="match status" value="1"/>
</dbReference>
<dbReference type="InterPro" id="IPR002401">
    <property type="entry name" value="Cyt_P450_E_grp-I"/>
</dbReference>
<evidence type="ECO:0000256" key="1">
    <source>
        <dbReference type="ARBA" id="ARBA00010617"/>
    </source>
</evidence>
<reference evidence="7" key="1">
    <citation type="submission" date="2023-07" db="EMBL/GenBank/DDBJ databases">
        <title>draft genome sequence of fig (Ficus carica).</title>
        <authorList>
            <person name="Takahashi T."/>
            <person name="Nishimura K."/>
        </authorList>
    </citation>
    <scope>NUCLEOTIDE SEQUENCE</scope>
</reference>
<dbReference type="Gene3D" id="1.10.630.10">
    <property type="entry name" value="Cytochrome P450"/>
    <property type="match status" value="1"/>
</dbReference>
<evidence type="ECO:0008006" key="9">
    <source>
        <dbReference type="Google" id="ProtNLM"/>
    </source>
</evidence>
<sequence length="505" mass="57612">MSLSSIFSLLLMPHLRKTTTSGHRRLPPGPPGWPIFGNMFDLGAMPHRSLAEMRHKYGDVLWLRLGAINTMVILSSKAAAELFKNHDLSFAERTVTETSRVHGYHKGSLALASYGSYWRVMRRLVTVDMLVNKRINETAAVRRKFVDDMLVWIEEEARKVKEGCGVHVARFVFLMSFNLLGNLMLSKDLFGPDSEEGSEFFAAMTGLMEWGGHANLADLFPWLRRLDPQGLRRKMERDLGKAMEIASKFVKERKNNNEQNKERERKDFLDVLLEFEGNGKDEPAKISDHDLNIFILEIFLAGSETTSSTIEWALTELLRSPKAMHKAKTELTQVIGPNRRLEESDIENLPYLNAVIKETLRLHPPIPFLVPRRATDDTKFMGYFIPKNTQVLVNAWAIGRDPDVWDEEQQCFKPERFMGTSMKSGTDYKGQHFELIPFGAGRRMCAGVPLAHRVLHLVLGSLLHHFDWEIDASVDVETMDMKDRLGITVRKFEPLLAIPTKCMST</sequence>
<dbReference type="PRINTS" id="PR00463">
    <property type="entry name" value="EP450I"/>
</dbReference>
<dbReference type="InterPro" id="IPR017972">
    <property type="entry name" value="Cyt_P450_CS"/>
</dbReference>
<dbReference type="GO" id="GO:0016705">
    <property type="term" value="F:oxidoreductase activity, acting on paired donors, with incorporation or reduction of molecular oxygen"/>
    <property type="evidence" value="ECO:0007669"/>
    <property type="project" value="InterPro"/>
</dbReference>